<dbReference type="RefSeq" id="WP_113636344.1">
    <property type="nucleotide sequence ID" value="NZ_QNUX01000010.1"/>
</dbReference>
<proteinExistence type="predicted"/>
<dbReference type="EMBL" id="QNUX01000010">
    <property type="protein sequence ID" value="RBN49868.1"/>
    <property type="molecule type" value="Genomic_DNA"/>
</dbReference>
<organism evidence="8 9">
    <name type="scientific">Flavobacterium psychrolimnae</name>
    <dbReference type="NCBI Taxonomy" id="249351"/>
    <lineage>
        <taxon>Bacteria</taxon>
        <taxon>Pseudomonadati</taxon>
        <taxon>Bacteroidota</taxon>
        <taxon>Flavobacteriia</taxon>
        <taxon>Flavobacteriales</taxon>
        <taxon>Flavobacteriaceae</taxon>
        <taxon>Flavobacterium</taxon>
    </lineage>
</organism>
<name>A0A366B0Z3_9FLAO</name>
<feature type="domain" description="EamA" evidence="7">
    <location>
        <begin position="7"/>
        <end position="139"/>
    </location>
</feature>
<keyword evidence="2" id="KW-1003">Cell membrane</keyword>
<evidence type="ECO:0000256" key="6">
    <source>
        <dbReference type="SAM" id="Phobius"/>
    </source>
</evidence>
<dbReference type="InterPro" id="IPR000620">
    <property type="entry name" value="EamA_dom"/>
</dbReference>
<evidence type="ECO:0000256" key="1">
    <source>
        <dbReference type="ARBA" id="ARBA00004651"/>
    </source>
</evidence>
<feature type="transmembrane region" description="Helical" evidence="6">
    <location>
        <begin position="35"/>
        <end position="57"/>
    </location>
</feature>
<feature type="transmembrane region" description="Helical" evidence="6">
    <location>
        <begin position="123"/>
        <end position="141"/>
    </location>
</feature>
<reference evidence="8 9" key="1">
    <citation type="submission" date="2018-07" db="EMBL/GenBank/DDBJ databases">
        <title>Complete genome sequence of Flavobacterium psychrolimnae LMG 22018.</title>
        <authorList>
            <person name="Kim D.-U."/>
        </authorList>
    </citation>
    <scope>NUCLEOTIDE SEQUENCE [LARGE SCALE GENOMIC DNA]</scope>
    <source>
        <strain evidence="8 9">LMG 22018</strain>
    </source>
</reference>
<dbReference type="GO" id="GO:0005886">
    <property type="term" value="C:plasma membrane"/>
    <property type="evidence" value="ECO:0007669"/>
    <property type="project" value="UniProtKB-SubCell"/>
</dbReference>
<dbReference type="Proteomes" id="UP000253676">
    <property type="component" value="Unassembled WGS sequence"/>
</dbReference>
<evidence type="ECO:0000256" key="3">
    <source>
        <dbReference type="ARBA" id="ARBA00022692"/>
    </source>
</evidence>
<dbReference type="InterPro" id="IPR050638">
    <property type="entry name" value="AA-Vitamin_Transporters"/>
</dbReference>
<comment type="subcellular location">
    <subcellularLocation>
        <location evidence="1">Cell membrane</location>
        <topology evidence="1">Multi-pass membrane protein</topology>
    </subcellularLocation>
</comment>
<keyword evidence="4 6" id="KW-1133">Transmembrane helix</keyword>
<evidence type="ECO:0000256" key="5">
    <source>
        <dbReference type="ARBA" id="ARBA00023136"/>
    </source>
</evidence>
<feature type="transmembrane region" description="Helical" evidence="6">
    <location>
        <begin position="271"/>
        <end position="289"/>
    </location>
</feature>
<feature type="transmembrane region" description="Helical" evidence="6">
    <location>
        <begin position="153"/>
        <end position="172"/>
    </location>
</feature>
<feature type="transmembrane region" description="Helical" evidence="6">
    <location>
        <begin position="69"/>
        <end position="89"/>
    </location>
</feature>
<evidence type="ECO:0000256" key="4">
    <source>
        <dbReference type="ARBA" id="ARBA00022989"/>
    </source>
</evidence>
<dbReference type="OrthoDB" id="9811486at2"/>
<gene>
    <name evidence="8" type="ORF">DR980_11700</name>
</gene>
<evidence type="ECO:0000313" key="8">
    <source>
        <dbReference type="EMBL" id="RBN49868.1"/>
    </source>
</evidence>
<protein>
    <submittedName>
        <fullName evidence="8">EamA/RhaT family transporter</fullName>
    </submittedName>
</protein>
<feature type="transmembrane region" description="Helical" evidence="6">
    <location>
        <begin position="246"/>
        <end position="265"/>
    </location>
</feature>
<dbReference type="Pfam" id="PF00892">
    <property type="entry name" value="EamA"/>
    <property type="match status" value="2"/>
</dbReference>
<feature type="transmembrane region" description="Helical" evidence="6">
    <location>
        <begin position="184"/>
        <end position="204"/>
    </location>
</feature>
<dbReference type="SUPFAM" id="SSF103481">
    <property type="entry name" value="Multidrug resistance efflux transporter EmrE"/>
    <property type="match status" value="2"/>
</dbReference>
<feature type="transmembrane region" description="Helical" evidence="6">
    <location>
        <begin position="216"/>
        <end position="234"/>
    </location>
</feature>
<accession>A0A366B0Z3</accession>
<dbReference type="PANTHER" id="PTHR32322:SF18">
    <property type="entry name" value="S-ADENOSYLMETHIONINE_S-ADENOSYLHOMOCYSTEINE TRANSPORTER"/>
    <property type="match status" value="1"/>
</dbReference>
<comment type="caution">
    <text evidence="8">The sequence shown here is derived from an EMBL/GenBank/DDBJ whole genome shotgun (WGS) entry which is preliminary data.</text>
</comment>
<keyword evidence="5 6" id="KW-0472">Membrane</keyword>
<dbReference type="AlphaFoldDB" id="A0A366B0Z3"/>
<evidence type="ECO:0000256" key="2">
    <source>
        <dbReference type="ARBA" id="ARBA00022475"/>
    </source>
</evidence>
<evidence type="ECO:0000259" key="7">
    <source>
        <dbReference type="Pfam" id="PF00892"/>
    </source>
</evidence>
<feature type="transmembrane region" description="Helical" evidence="6">
    <location>
        <begin position="95"/>
        <end position="116"/>
    </location>
</feature>
<keyword evidence="3 6" id="KW-0812">Transmembrane</keyword>
<keyword evidence="9" id="KW-1185">Reference proteome</keyword>
<feature type="domain" description="EamA" evidence="7">
    <location>
        <begin position="153"/>
        <end position="289"/>
    </location>
</feature>
<dbReference type="InterPro" id="IPR037185">
    <property type="entry name" value="EmrE-like"/>
</dbReference>
<evidence type="ECO:0000313" key="9">
    <source>
        <dbReference type="Proteomes" id="UP000253676"/>
    </source>
</evidence>
<dbReference type="PANTHER" id="PTHR32322">
    <property type="entry name" value="INNER MEMBRANE TRANSPORTER"/>
    <property type="match status" value="1"/>
</dbReference>
<sequence length="295" mass="32907">MSKRNLALIGATIVSIIYGVTFTIAKDVMPLYIDAYGFILLRVGGSVLLFWLVWLFMPKEKIAINDFPRIIAAAFFGVAFNMLTFFKGLSLTSPISAAVIMVSTPMIVLTLSAIIMKERMQKRMVFGIILGLIGTAFLILYGKSIGSATNAGLGNFLVLINAISYGFYLIIVKKLMDKYNAFTFVKWIYLFGFIMVLPFGWSQFQTVNWALVPMDICWKIGFVVVFSTFLTYLLNLLSMKELKPTTVAVFIYLQPLFATIFAISLGKDELSLVKIGSAILIFVGVHLVTQKKTNQ</sequence>